<evidence type="ECO:0000256" key="1">
    <source>
        <dbReference type="ARBA" id="ARBA00022737"/>
    </source>
</evidence>
<dbReference type="STRING" id="34720.A0A151K3H2"/>
<feature type="non-terminal residue" evidence="5">
    <location>
        <position position="1"/>
    </location>
</feature>
<protein>
    <recommendedName>
        <fullName evidence="4">Ig-like domain-containing protein</fullName>
    </recommendedName>
</protein>
<sequence>TILYAKLGIKKAILCLSVPPNILDSLSTESTVAVREHQNITLTCKADGYPPPKLMWKREDGQVISLNKHHKGTLY</sequence>
<dbReference type="InterPro" id="IPR013783">
    <property type="entry name" value="Ig-like_fold"/>
</dbReference>
<evidence type="ECO:0000313" key="6">
    <source>
        <dbReference type="Proteomes" id="UP000078541"/>
    </source>
</evidence>
<dbReference type="SUPFAM" id="SSF48726">
    <property type="entry name" value="Immunoglobulin"/>
    <property type="match status" value="1"/>
</dbReference>
<keyword evidence="2" id="KW-1015">Disulfide bond</keyword>
<accession>A0A151K3H2</accession>
<dbReference type="Pfam" id="PF13927">
    <property type="entry name" value="Ig_3"/>
    <property type="match status" value="1"/>
</dbReference>
<name>A0A151K3H2_9HYME</name>
<keyword evidence="1" id="KW-0677">Repeat</keyword>
<dbReference type="Proteomes" id="UP000078541">
    <property type="component" value="Unassembled WGS sequence"/>
</dbReference>
<dbReference type="GO" id="GO:0043005">
    <property type="term" value="C:neuron projection"/>
    <property type="evidence" value="ECO:0007669"/>
    <property type="project" value="TreeGrafter"/>
</dbReference>
<dbReference type="PANTHER" id="PTHR12231:SF247">
    <property type="entry name" value="DPR-INTERACTING PROTEIN DELTA, ISOFORM D"/>
    <property type="match status" value="1"/>
</dbReference>
<keyword evidence="3" id="KW-0393">Immunoglobulin domain</keyword>
<dbReference type="InterPro" id="IPR007110">
    <property type="entry name" value="Ig-like_dom"/>
</dbReference>
<dbReference type="EMBL" id="LKEZ01003239">
    <property type="protein sequence ID" value="KYN50666.1"/>
    <property type="molecule type" value="Genomic_DNA"/>
</dbReference>
<organism evidence="5 6">
    <name type="scientific">Trachymyrmex septentrionalis</name>
    <dbReference type="NCBI Taxonomy" id="34720"/>
    <lineage>
        <taxon>Eukaryota</taxon>
        <taxon>Metazoa</taxon>
        <taxon>Ecdysozoa</taxon>
        <taxon>Arthropoda</taxon>
        <taxon>Hexapoda</taxon>
        <taxon>Insecta</taxon>
        <taxon>Pterygota</taxon>
        <taxon>Neoptera</taxon>
        <taxon>Endopterygota</taxon>
        <taxon>Hymenoptera</taxon>
        <taxon>Apocrita</taxon>
        <taxon>Aculeata</taxon>
        <taxon>Formicoidea</taxon>
        <taxon>Formicidae</taxon>
        <taxon>Myrmicinae</taxon>
        <taxon>Trachymyrmex</taxon>
    </lineage>
</organism>
<dbReference type="InterPro" id="IPR051170">
    <property type="entry name" value="Neural/epithelial_adhesion"/>
</dbReference>
<dbReference type="PANTHER" id="PTHR12231">
    <property type="entry name" value="CTX-RELATED TYPE I TRANSMEMBRANE PROTEIN"/>
    <property type="match status" value="1"/>
</dbReference>
<dbReference type="InterPro" id="IPR036179">
    <property type="entry name" value="Ig-like_dom_sf"/>
</dbReference>
<evidence type="ECO:0000256" key="3">
    <source>
        <dbReference type="ARBA" id="ARBA00023319"/>
    </source>
</evidence>
<reference evidence="5 6" key="1">
    <citation type="submission" date="2016-03" db="EMBL/GenBank/DDBJ databases">
        <title>Trachymyrmex septentrionalis WGS genome.</title>
        <authorList>
            <person name="Nygaard S."/>
            <person name="Hu H."/>
            <person name="Boomsma J."/>
            <person name="Zhang G."/>
        </authorList>
    </citation>
    <scope>NUCLEOTIDE SEQUENCE [LARGE SCALE GENOMIC DNA]</scope>
    <source>
        <strain evidence="5">Tsep2-gDNA-1</strain>
        <tissue evidence="5">Whole body</tissue>
    </source>
</reference>
<keyword evidence="6" id="KW-1185">Reference proteome</keyword>
<comment type="caution">
    <text evidence="5">The sequence shown here is derived from an EMBL/GenBank/DDBJ whole genome shotgun (WGS) entry which is preliminary data.</text>
</comment>
<evidence type="ECO:0000313" key="5">
    <source>
        <dbReference type="EMBL" id="KYN50666.1"/>
    </source>
</evidence>
<dbReference type="PROSITE" id="PS50835">
    <property type="entry name" value="IG_LIKE"/>
    <property type="match status" value="1"/>
</dbReference>
<dbReference type="Gene3D" id="2.60.40.10">
    <property type="entry name" value="Immunoglobulins"/>
    <property type="match status" value="1"/>
</dbReference>
<gene>
    <name evidence="5" type="ORF">ALC56_00042</name>
</gene>
<evidence type="ECO:0000256" key="2">
    <source>
        <dbReference type="ARBA" id="ARBA00023157"/>
    </source>
</evidence>
<evidence type="ECO:0000259" key="4">
    <source>
        <dbReference type="PROSITE" id="PS50835"/>
    </source>
</evidence>
<proteinExistence type="predicted"/>
<dbReference type="AlphaFoldDB" id="A0A151K3H2"/>
<feature type="domain" description="Ig-like" evidence="4">
    <location>
        <begin position="20"/>
        <end position="75"/>
    </location>
</feature>